<reference evidence="1 2" key="1">
    <citation type="journal article" date="2022" name="Front. Microbiol.">
        <title>High genomic differentiation and limited gene flow indicate recent cryptic speciation within the genus Laspinema (cyanobacteria).</title>
        <authorList>
            <person name="Stanojkovic A."/>
            <person name="Skoupy S."/>
            <person name="Skaloud P."/>
            <person name="Dvorak P."/>
        </authorList>
    </citation>
    <scope>NUCLEOTIDE SEQUENCE [LARGE SCALE GENOMIC DNA]</scope>
    <source>
        <strain evidence="1 2">D2a</strain>
    </source>
</reference>
<keyword evidence="2" id="KW-1185">Reference proteome</keyword>
<name>A0ABT2MYK6_9CYAN</name>
<dbReference type="Proteomes" id="UP001525890">
    <property type="component" value="Unassembled WGS sequence"/>
</dbReference>
<comment type="caution">
    <text evidence="1">The sequence shown here is derived from an EMBL/GenBank/DDBJ whole genome shotgun (WGS) entry which is preliminary data.</text>
</comment>
<proteinExistence type="predicted"/>
<gene>
    <name evidence="1" type="ORF">NG799_26320</name>
</gene>
<evidence type="ECO:0000313" key="1">
    <source>
        <dbReference type="EMBL" id="MCT7969835.1"/>
    </source>
</evidence>
<accession>A0ABT2MYK6</accession>
<dbReference type="EMBL" id="JAMXFF010000061">
    <property type="protein sequence ID" value="MCT7969835.1"/>
    <property type="molecule type" value="Genomic_DNA"/>
</dbReference>
<protein>
    <submittedName>
        <fullName evidence="1">Uncharacterized protein</fullName>
    </submittedName>
</protein>
<evidence type="ECO:0000313" key="2">
    <source>
        <dbReference type="Proteomes" id="UP001525890"/>
    </source>
</evidence>
<organism evidence="1 2">
    <name type="scientific">Laspinema palackyanum D2a</name>
    <dbReference type="NCBI Taxonomy" id="2953684"/>
    <lineage>
        <taxon>Bacteria</taxon>
        <taxon>Bacillati</taxon>
        <taxon>Cyanobacteriota</taxon>
        <taxon>Cyanophyceae</taxon>
        <taxon>Oscillatoriophycideae</taxon>
        <taxon>Oscillatoriales</taxon>
        <taxon>Laspinemataceae</taxon>
        <taxon>Laspinema</taxon>
        <taxon>Laspinema palackyanum</taxon>
    </lineage>
</organism>
<dbReference type="RefSeq" id="WP_368009280.1">
    <property type="nucleotide sequence ID" value="NZ_JAMXFF010000061.1"/>
</dbReference>
<sequence length="72" mass="7786">MLRWRGKIVGGYDPSGESCNGPEPAIGMDHQFFSTLLLKVVYICQVAIATITPIDNLDGEGEGLVNPQEIPL</sequence>